<evidence type="ECO:0000256" key="11">
    <source>
        <dbReference type="ARBA" id="ARBA00022840"/>
    </source>
</evidence>
<comment type="similarity">
    <text evidence="4">Belongs to the ATP-dependent AMP-binding enzyme family.</text>
</comment>
<feature type="domain" description="AMP-dependent synthetase/ligase" evidence="20">
    <location>
        <begin position="69"/>
        <end position="437"/>
    </location>
</feature>
<evidence type="ECO:0000256" key="8">
    <source>
        <dbReference type="ARBA" id="ARBA00022677"/>
    </source>
</evidence>
<reference evidence="22" key="1">
    <citation type="submission" date="2018-03" db="EMBL/GenBank/DDBJ databases">
        <authorList>
            <person name="Guldener U."/>
        </authorList>
    </citation>
    <scope>NUCLEOTIDE SEQUENCE</scope>
</reference>
<dbReference type="AlphaFoldDB" id="A0AAE8N7E8"/>
<dbReference type="Pfam" id="PF00501">
    <property type="entry name" value="AMP-binding"/>
    <property type="match status" value="1"/>
</dbReference>
<dbReference type="GO" id="GO:0005324">
    <property type="term" value="F:long-chain fatty acid transmembrane transporter activity"/>
    <property type="evidence" value="ECO:0007669"/>
    <property type="project" value="TreeGrafter"/>
</dbReference>
<evidence type="ECO:0000256" key="18">
    <source>
        <dbReference type="ARBA" id="ARBA00068795"/>
    </source>
</evidence>
<accession>A0AAE8N7E8</accession>
<evidence type="ECO:0000259" key="20">
    <source>
        <dbReference type="Pfam" id="PF00501"/>
    </source>
</evidence>
<dbReference type="PROSITE" id="PS00455">
    <property type="entry name" value="AMP_BINDING"/>
    <property type="match status" value="1"/>
</dbReference>
<sequence>MSSAVPLSVAAPAVIAGLSYLNAKTSFWYDWLLVRSVIPTGLATQLREMRGRLNAFYLLEDRAKNSSTSSVTFLKFEGRSYTYAQTYDRVLRYGAWLRKNYGVKPKDIVAMNFENSDTFIFLWFGLWAIGAKPAFINFNLTGSVLTHCVKAATTSLLLVDPNVVDKVSEDVRRDLDSVRIVVLTPELERDILATEPVRYPDEDRYEDRGQNMAALIYTSGTTGLPKAAIMSWAKTILGAGVVSRWLGWRPGDVFYTAMPLYHSSAAVMGVLNTIECGKTIAIGRKFSATKFWDEVREHDATIIQYVGEMCRYLLGAPPRIDPVTGKNIDKANKVHTAFGNGLRPDIWAAFKDRFGIDAIGEFYAATEAPLAMFNLSKNDHALGAMGRNGWLYDLVMSFRMAVIEVDTETNEPIRDPKTGRCRKVGAGEPGELLHRLPAGDTSERFQGYYNNAKATSSKILRDVFSKGDAWFRTGDTVIWDNEGRVFFSDRIGDTFRWKSENVSTMEVSHVMGLHPAIHEANVYGVELPHHDGRAGCAAVVLNGQPDEITMRSIAGHVTKALPPYARPVFLRILPEMGEATTATLKHQKHSLRTEGVDPTKVDPATVWWLKGGEYVPFTESDWKVISDGKARL</sequence>
<dbReference type="FunFam" id="3.30.300.30:FF:000002">
    <property type="entry name" value="Long-chain fatty acid transport protein 1"/>
    <property type="match status" value="1"/>
</dbReference>
<comment type="subcellular location">
    <subcellularLocation>
        <location evidence="3">Cell membrane</location>
        <topology evidence="3">Multi-pass membrane protein</topology>
    </subcellularLocation>
    <subcellularLocation>
        <location evidence="1">Lipid droplet</location>
    </subcellularLocation>
    <subcellularLocation>
        <location evidence="2">Peroxisome membrane</location>
        <topology evidence="2">Multi-pass membrane protein</topology>
    </subcellularLocation>
</comment>
<evidence type="ECO:0000256" key="14">
    <source>
        <dbReference type="ARBA" id="ARBA00023136"/>
    </source>
</evidence>
<evidence type="ECO:0000256" key="3">
    <source>
        <dbReference type="ARBA" id="ARBA00004651"/>
    </source>
</evidence>
<evidence type="ECO:0000256" key="5">
    <source>
        <dbReference type="ARBA" id="ARBA00022448"/>
    </source>
</evidence>
<evidence type="ECO:0000256" key="12">
    <source>
        <dbReference type="ARBA" id="ARBA00022989"/>
    </source>
</evidence>
<evidence type="ECO:0000259" key="21">
    <source>
        <dbReference type="Pfam" id="PF13193"/>
    </source>
</evidence>
<evidence type="ECO:0000313" key="22">
    <source>
        <dbReference type="EMBL" id="SPO06145.1"/>
    </source>
</evidence>
<dbReference type="InterPro" id="IPR045851">
    <property type="entry name" value="AMP-bd_C_sf"/>
</dbReference>
<dbReference type="Pfam" id="PF13193">
    <property type="entry name" value="AMP-binding_C"/>
    <property type="match status" value="1"/>
</dbReference>
<evidence type="ECO:0000256" key="16">
    <source>
        <dbReference type="ARBA" id="ARBA00051585"/>
    </source>
</evidence>
<evidence type="ECO:0000256" key="19">
    <source>
        <dbReference type="ARBA" id="ARBA00078285"/>
    </source>
</evidence>
<dbReference type="Gene3D" id="3.40.50.12780">
    <property type="entry name" value="N-terminal domain of ligase-like"/>
    <property type="match status" value="1"/>
</dbReference>
<dbReference type="FunFam" id="3.40.50.12780:FF:000019">
    <property type="entry name" value="Long-chain fatty acid transporter"/>
    <property type="match status" value="1"/>
</dbReference>
<evidence type="ECO:0000256" key="17">
    <source>
        <dbReference type="ARBA" id="ARBA00060276"/>
    </source>
</evidence>
<dbReference type="InterPro" id="IPR020845">
    <property type="entry name" value="AMP-binding_CS"/>
</dbReference>
<evidence type="ECO:0000256" key="1">
    <source>
        <dbReference type="ARBA" id="ARBA00004502"/>
    </source>
</evidence>
<evidence type="ECO:0000256" key="15">
    <source>
        <dbReference type="ARBA" id="ARBA00023140"/>
    </source>
</evidence>
<evidence type="ECO:0000256" key="2">
    <source>
        <dbReference type="ARBA" id="ARBA00004585"/>
    </source>
</evidence>
<keyword evidence="10" id="KW-0547">Nucleotide-binding</keyword>
<comment type="function">
    <text evidence="17">Acyl-CoA synthetase required for both the import of long chain fatty acids (LCFAs) (C14-C18) and the activation very long chain fatty acids (VLCFAs) (C20-C26) by esterification of the fatty acids into metabolically active CoA-thioesters for subsequent degradation or incorporation into phospholipids. The transport and fatty acyl-CoA synthetase activities are genetically separable and are thus independent activities. Esterifies VLCFAs in the peroxisome matrix. The VLCFAs are actively transported into peroxisomes by a PXA1-PXA2 heterodimeric transporter in the peroxisomal membrane.</text>
</comment>
<dbReference type="GO" id="GO:0005524">
    <property type="term" value="F:ATP binding"/>
    <property type="evidence" value="ECO:0007669"/>
    <property type="project" value="UniProtKB-KW"/>
</dbReference>
<keyword evidence="12" id="KW-1133">Transmembrane helix</keyword>
<keyword evidence="23" id="KW-1185">Reference proteome</keyword>
<dbReference type="Proteomes" id="UP001187682">
    <property type="component" value="Unassembled WGS sequence"/>
</dbReference>
<dbReference type="GO" id="GO:0005778">
    <property type="term" value="C:peroxisomal membrane"/>
    <property type="evidence" value="ECO:0007669"/>
    <property type="project" value="UniProtKB-SubCell"/>
</dbReference>
<keyword evidence="13" id="KW-0445">Lipid transport</keyword>
<keyword evidence="15" id="KW-0576">Peroxisome</keyword>
<evidence type="ECO:0000256" key="7">
    <source>
        <dbReference type="ARBA" id="ARBA00022598"/>
    </source>
</evidence>
<keyword evidence="14" id="KW-0472">Membrane</keyword>
<dbReference type="SUPFAM" id="SSF56801">
    <property type="entry name" value="Acetyl-CoA synthetase-like"/>
    <property type="match status" value="1"/>
</dbReference>
<evidence type="ECO:0000256" key="10">
    <source>
        <dbReference type="ARBA" id="ARBA00022741"/>
    </source>
</evidence>
<keyword evidence="9" id="KW-0812">Transmembrane</keyword>
<comment type="caution">
    <text evidence="22">The sequence shown here is derived from an EMBL/GenBank/DDBJ whole genome shotgun (WGS) entry which is preliminary data.</text>
</comment>
<evidence type="ECO:0000313" key="23">
    <source>
        <dbReference type="Proteomes" id="UP001187682"/>
    </source>
</evidence>
<keyword evidence="5" id="KW-0813">Transport</keyword>
<dbReference type="GO" id="GO:0009898">
    <property type="term" value="C:cytoplasmic side of plasma membrane"/>
    <property type="evidence" value="ECO:0007669"/>
    <property type="project" value="TreeGrafter"/>
</dbReference>
<evidence type="ECO:0000256" key="13">
    <source>
        <dbReference type="ARBA" id="ARBA00023055"/>
    </source>
</evidence>
<feature type="domain" description="AMP-binding enzyme C-terminal" evidence="21">
    <location>
        <begin position="509"/>
        <end position="576"/>
    </location>
</feature>
<dbReference type="InterPro" id="IPR042099">
    <property type="entry name" value="ANL_N_sf"/>
</dbReference>
<protein>
    <recommendedName>
        <fullName evidence="18">Very long-chain fatty acid transport protein</fullName>
    </recommendedName>
    <alternativeName>
        <fullName evidence="19">Very-long-chain acyl-CoA synthetase</fullName>
    </alternativeName>
</protein>
<keyword evidence="6" id="KW-1003">Cell membrane</keyword>
<dbReference type="GO" id="GO:0004467">
    <property type="term" value="F:long-chain fatty acid-CoA ligase activity"/>
    <property type="evidence" value="ECO:0007669"/>
    <property type="project" value="TreeGrafter"/>
</dbReference>
<dbReference type="PANTHER" id="PTHR43107:SF15">
    <property type="entry name" value="FATTY ACID TRANSPORT PROTEIN 3, ISOFORM A"/>
    <property type="match status" value="1"/>
</dbReference>
<evidence type="ECO:0000256" key="4">
    <source>
        <dbReference type="ARBA" id="ARBA00006432"/>
    </source>
</evidence>
<dbReference type="InterPro" id="IPR000873">
    <property type="entry name" value="AMP-dep_synth/lig_dom"/>
</dbReference>
<name>A0AAE8N7E8_9PEZI</name>
<keyword evidence="7" id="KW-0436">Ligase</keyword>
<dbReference type="GO" id="GO:0044539">
    <property type="term" value="P:long-chain fatty acid import into cell"/>
    <property type="evidence" value="ECO:0007669"/>
    <property type="project" value="TreeGrafter"/>
</dbReference>
<organism evidence="22 23">
    <name type="scientific">Cephalotrichum gorgonifer</name>
    <dbReference type="NCBI Taxonomy" id="2041049"/>
    <lineage>
        <taxon>Eukaryota</taxon>
        <taxon>Fungi</taxon>
        <taxon>Dikarya</taxon>
        <taxon>Ascomycota</taxon>
        <taxon>Pezizomycotina</taxon>
        <taxon>Sordariomycetes</taxon>
        <taxon>Hypocreomycetidae</taxon>
        <taxon>Microascales</taxon>
        <taxon>Microascaceae</taxon>
        <taxon>Cephalotrichum</taxon>
    </lineage>
</organism>
<keyword evidence="11" id="KW-0067">ATP-binding</keyword>
<gene>
    <name evidence="22" type="ORF">DNG_08834</name>
</gene>
<keyword evidence="8" id="KW-0551">Lipid droplet</keyword>
<proteinExistence type="inferred from homology"/>
<dbReference type="EMBL" id="ONZQ02000015">
    <property type="protein sequence ID" value="SPO06145.1"/>
    <property type="molecule type" value="Genomic_DNA"/>
</dbReference>
<dbReference type="GO" id="GO:0005811">
    <property type="term" value="C:lipid droplet"/>
    <property type="evidence" value="ECO:0007669"/>
    <property type="project" value="UniProtKB-SubCell"/>
</dbReference>
<comment type="catalytic activity">
    <reaction evidence="16">
        <text>a very long-chain fatty acid + ATP + CoA = a very long-chain fatty acyl-CoA + AMP + diphosphate</text>
        <dbReference type="Rhea" id="RHEA:54536"/>
        <dbReference type="ChEBI" id="CHEBI:30616"/>
        <dbReference type="ChEBI" id="CHEBI:33019"/>
        <dbReference type="ChEBI" id="CHEBI:57287"/>
        <dbReference type="ChEBI" id="CHEBI:58950"/>
        <dbReference type="ChEBI" id="CHEBI:138261"/>
        <dbReference type="ChEBI" id="CHEBI:456215"/>
    </reaction>
</comment>
<dbReference type="PANTHER" id="PTHR43107">
    <property type="entry name" value="LONG-CHAIN FATTY ACID TRANSPORT PROTEIN"/>
    <property type="match status" value="1"/>
</dbReference>
<dbReference type="Gene3D" id="3.30.300.30">
    <property type="match status" value="1"/>
</dbReference>
<evidence type="ECO:0000256" key="6">
    <source>
        <dbReference type="ARBA" id="ARBA00022475"/>
    </source>
</evidence>
<dbReference type="InterPro" id="IPR025110">
    <property type="entry name" value="AMP-bd_C"/>
</dbReference>
<evidence type="ECO:0000256" key="9">
    <source>
        <dbReference type="ARBA" id="ARBA00022692"/>
    </source>
</evidence>